<proteinExistence type="inferred from homology"/>
<protein>
    <submittedName>
        <fullName evidence="3">Cobyrinic acid ac-diamide synthase</fullName>
    </submittedName>
</protein>
<comment type="similarity">
    <text evidence="1">Belongs to the ParA family.</text>
</comment>
<dbReference type="Gene3D" id="3.40.50.300">
    <property type="entry name" value="P-loop containing nucleotide triphosphate hydrolases"/>
    <property type="match status" value="1"/>
</dbReference>
<dbReference type="AlphaFoldDB" id="A0A068NWY3"/>
<evidence type="ECO:0000313" key="4">
    <source>
        <dbReference type="Proteomes" id="UP000027982"/>
    </source>
</evidence>
<dbReference type="Pfam" id="PF13614">
    <property type="entry name" value="AAA_31"/>
    <property type="match status" value="1"/>
</dbReference>
<feature type="domain" description="AAA" evidence="2">
    <location>
        <begin position="4"/>
        <end position="181"/>
    </location>
</feature>
<sequence>MWGVVNQKGGVGKTTTAVNLAAGLAMRGQRTLLIDCDPQGNATTGLGLDKGKAEATLYEVFVDAVDNPDDPKVIHKAIFPIAENLHLLPATLDLAGAEPILMNAVGKELILRDAIAPVRANYDWIVLDAPPSLGLLTINILAVAEGVLVPMQCEFYALEGLSQLLKTIDVVRRRINPGLKVAKVLLTMFDPRNRLTQQVTQEVRDYFGEKVSGIVIPRNVRLSEAPSFGEPAVLRYPSSKGASAYFEFVDEVIKECAAR</sequence>
<name>A0A068NWY3_FIMGI</name>
<dbReference type="SUPFAM" id="SSF52540">
    <property type="entry name" value="P-loop containing nucleoside triphosphate hydrolases"/>
    <property type="match status" value="1"/>
</dbReference>
<dbReference type="InterPro" id="IPR027417">
    <property type="entry name" value="P-loop_NTPase"/>
</dbReference>
<dbReference type="HOGENOM" id="CLU_037612_1_4_0"/>
<dbReference type="Proteomes" id="UP000027982">
    <property type="component" value="Chromosome"/>
</dbReference>
<dbReference type="STRING" id="661478.OP10G_4509"/>
<dbReference type="eggNOG" id="COG1192">
    <property type="taxonomic scope" value="Bacteria"/>
</dbReference>
<organism evidence="3 4">
    <name type="scientific">Fimbriimonas ginsengisoli Gsoil 348</name>
    <dbReference type="NCBI Taxonomy" id="661478"/>
    <lineage>
        <taxon>Bacteria</taxon>
        <taxon>Bacillati</taxon>
        <taxon>Armatimonadota</taxon>
        <taxon>Fimbriimonadia</taxon>
        <taxon>Fimbriimonadales</taxon>
        <taxon>Fimbriimonadaceae</taxon>
        <taxon>Fimbriimonas</taxon>
    </lineage>
</organism>
<dbReference type="PRINTS" id="PR00091">
    <property type="entry name" value="NITROGNASEII"/>
</dbReference>
<dbReference type="KEGG" id="fgi:OP10G_4509"/>
<evidence type="ECO:0000256" key="1">
    <source>
        <dbReference type="ARBA" id="ARBA00006976"/>
    </source>
</evidence>
<dbReference type="EMBL" id="CP007139">
    <property type="protein sequence ID" value="AIE87877.1"/>
    <property type="molecule type" value="Genomic_DNA"/>
</dbReference>
<dbReference type="FunFam" id="3.40.50.300:FF:000285">
    <property type="entry name" value="Sporulation initiation inhibitor Soj"/>
    <property type="match status" value="1"/>
</dbReference>
<accession>A0A068NWY3</accession>
<dbReference type="PANTHER" id="PTHR13696:SF52">
    <property type="entry name" value="PARA FAMILY PROTEIN CT_582"/>
    <property type="match status" value="1"/>
</dbReference>
<dbReference type="InterPro" id="IPR050678">
    <property type="entry name" value="DNA_Partitioning_ATPase"/>
</dbReference>
<keyword evidence="4" id="KW-1185">Reference proteome</keyword>
<gene>
    <name evidence="3" type="ORF">OP10G_4509</name>
</gene>
<dbReference type="PANTHER" id="PTHR13696">
    <property type="entry name" value="P-LOOP CONTAINING NUCLEOSIDE TRIPHOSPHATE HYDROLASE"/>
    <property type="match status" value="1"/>
</dbReference>
<evidence type="ECO:0000259" key="2">
    <source>
        <dbReference type="Pfam" id="PF13614"/>
    </source>
</evidence>
<dbReference type="InterPro" id="IPR025669">
    <property type="entry name" value="AAA_dom"/>
</dbReference>
<dbReference type="CDD" id="cd02042">
    <property type="entry name" value="ParAB_family"/>
    <property type="match status" value="1"/>
</dbReference>
<reference evidence="3 4" key="1">
    <citation type="journal article" date="2014" name="PLoS ONE">
        <title>The first complete genome sequence of the class fimbriimonadia in the phylum armatimonadetes.</title>
        <authorList>
            <person name="Hu Z.Y."/>
            <person name="Wang Y.Z."/>
            <person name="Im W.T."/>
            <person name="Wang S.Y."/>
            <person name="Zhao G.P."/>
            <person name="Zheng H.J."/>
            <person name="Quan Z.X."/>
        </authorList>
    </citation>
    <scope>NUCLEOTIDE SEQUENCE [LARGE SCALE GENOMIC DNA]</scope>
    <source>
        <strain evidence="3">Gsoil 348</strain>
    </source>
</reference>
<evidence type="ECO:0000313" key="3">
    <source>
        <dbReference type="EMBL" id="AIE87877.1"/>
    </source>
</evidence>